<dbReference type="EMBL" id="PJQY01001032">
    <property type="protein sequence ID" value="PQQ05901.1"/>
    <property type="molecule type" value="Genomic_DNA"/>
</dbReference>
<keyword evidence="2" id="KW-1185">Reference proteome</keyword>
<accession>A0A314YL46</accession>
<evidence type="ECO:0000313" key="2">
    <source>
        <dbReference type="Proteomes" id="UP000250321"/>
    </source>
</evidence>
<name>A0A314YL46_PRUYE</name>
<gene>
    <name evidence="1" type="ORF">Pyn_22360</name>
</gene>
<sequence>MLDFYVIGYAGLQTFPTTQELQWRQGCIKKLKLNDHKQAYGIRNIEVKLEELRDVCDEFGAAIESLRSKVEVYTIKFHEEVTAPW</sequence>
<dbReference type="Proteomes" id="UP000250321">
    <property type="component" value="Unassembled WGS sequence"/>
</dbReference>
<organism evidence="1 2">
    <name type="scientific">Prunus yedoensis var. nudiflora</name>
    <dbReference type="NCBI Taxonomy" id="2094558"/>
    <lineage>
        <taxon>Eukaryota</taxon>
        <taxon>Viridiplantae</taxon>
        <taxon>Streptophyta</taxon>
        <taxon>Embryophyta</taxon>
        <taxon>Tracheophyta</taxon>
        <taxon>Spermatophyta</taxon>
        <taxon>Magnoliopsida</taxon>
        <taxon>eudicotyledons</taxon>
        <taxon>Gunneridae</taxon>
        <taxon>Pentapetalae</taxon>
        <taxon>rosids</taxon>
        <taxon>fabids</taxon>
        <taxon>Rosales</taxon>
        <taxon>Rosaceae</taxon>
        <taxon>Amygdaloideae</taxon>
        <taxon>Amygdaleae</taxon>
        <taxon>Prunus</taxon>
    </lineage>
</organism>
<evidence type="ECO:0000313" key="1">
    <source>
        <dbReference type="EMBL" id="PQQ05901.1"/>
    </source>
</evidence>
<protein>
    <submittedName>
        <fullName evidence="1">B3 domain-containing protein-like</fullName>
    </submittedName>
</protein>
<comment type="caution">
    <text evidence="1">The sequence shown here is derived from an EMBL/GenBank/DDBJ whole genome shotgun (WGS) entry which is preliminary data.</text>
</comment>
<proteinExistence type="predicted"/>
<dbReference type="STRING" id="2094558.A0A314YL46"/>
<dbReference type="AlphaFoldDB" id="A0A314YL46"/>
<reference evidence="1 2" key="1">
    <citation type="submission" date="2018-02" db="EMBL/GenBank/DDBJ databases">
        <title>Draft genome of wild Prunus yedoensis var. nudiflora.</title>
        <authorList>
            <person name="Baek S."/>
            <person name="Kim J.-H."/>
            <person name="Choi K."/>
            <person name="Kim G.-B."/>
            <person name="Cho A."/>
            <person name="Jang H."/>
            <person name="Shin C.-H."/>
            <person name="Yu H.-J."/>
            <person name="Mun J.-H."/>
        </authorList>
    </citation>
    <scope>NUCLEOTIDE SEQUENCE [LARGE SCALE GENOMIC DNA]</scope>
    <source>
        <strain evidence="2">cv. Jeju island</strain>
        <tissue evidence="1">Leaf</tissue>
    </source>
</reference>